<dbReference type="PRINTS" id="PR00710">
    <property type="entry name" value="NATPEPTIDES"/>
</dbReference>
<evidence type="ECO:0000256" key="1">
    <source>
        <dbReference type="ARBA" id="ARBA00004613"/>
    </source>
</evidence>
<evidence type="ECO:0000256" key="5">
    <source>
        <dbReference type="ARBA" id="ARBA00023157"/>
    </source>
</evidence>
<keyword evidence="3 7" id="KW-0732">Signal</keyword>
<dbReference type="GO" id="GO:0003085">
    <property type="term" value="P:negative regulation of systemic arterial blood pressure"/>
    <property type="evidence" value="ECO:0007669"/>
    <property type="project" value="TreeGrafter"/>
</dbReference>
<dbReference type="GO" id="GO:0005179">
    <property type="term" value="F:hormone activity"/>
    <property type="evidence" value="ECO:0007669"/>
    <property type="project" value="InterPro"/>
</dbReference>
<evidence type="ECO:0000256" key="3">
    <source>
        <dbReference type="ARBA" id="ARBA00022729"/>
    </source>
</evidence>
<dbReference type="PANTHER" id="PTHR14066">
    <property type="entry name" value="ATRIAL NATRIURETIC FACTOR PRECURSOR"/>
    <property type="match status" value="1"/>
</dbReference>
<dbReference type="GO" id="GO:0097746">
    <property type="term" value="P:blood vessel diameter maintenance"/>
    <property type="evidence" value="ECO:0007669"/>
    <property type="project" value="UniProtKB-KW"/>
</dbReference>
<dbReference type="InterPro" id="IPR050787">
    <property type="entry name" value="Natriuretic_peptide"/>
</dbReference>
<dbReference type="GO" id="GO:0007218">
    <property type="term" value="P:neuropeptide signaling pathway"/>
    <property type="evidence" value="ECO:0007669"/>
    <property type="project" value="TreeGrafter"/>
</dbReference>
<dbReference type="AlphaFoldDB" id="A0A8C5QMJ7"/>
<dbReference type="GO" id="GO:0051427">
    <property type="term" value="F:hormone receptor binding"/>
    <property type="evidence" value="ECO:0007669"/>
    <property type="project" value="TreeGrafter"/>
</dbReference>
<dbReference type="GO" id="GO:0005737">
    <property type="term" value="C:cytoplasm"/>
    <property type="evidence" value="ECO:0007669"/>
    <property type="project" value="TreeGrafter"/>
</dbReference>
<dbReference type="GO" id="GO:0007168">
    <property type="term" value="P:receptor guanylyl cyclase signaling pathway"/>
    <property type="evidence" value="ECO:0007669"/>
    <property type="project" value="TreeGrafter"/>
</dbReference>
<dbReference type="OrthoDB" id="9892281at2759"/>
<evidence type="ECO:0000313" key="8">
    <source>
        <dbReference type="Ensembl" id="ENSLLEP00000038950.1"/>
    </source>
</evidence>
<evidence type="ECO:0008006" key="10">
    <source>
        <dbReference type="Google" id="ProtNLM"/>
    </source>
</evidence>
<keyword evidence="9" id="KW-1185">Reference proteome</keyword>
<dbReference type="InterPro" id="IPR000663">
    <property type="entry name" value="Natr_peptide"/>
</dbReference>
<comment type="subcellular location">
    <subcellularLocation>
        <location evidence="1 6">Secreted</location>
    </subcellularLocation>
</comment>
<sequence>MTSKVSLLCVALLLLIIQIHSSGAHPLEDQDSENQLDSFKGVLERLDQKLSLIEAFQSEPDVAEPRMKDDVELVSPDDSEFRQPKHRLSQNSQNVKDSFLKDLRSLQNRKMLRASGCFGRRIDRIGSLSGMGCNGKSVYFKDLGCVTQAERDKMMTLSLSLYGDLQLL</sequence>
<dbReference type="Proteomes" id="UP000694569">
    <property type="component" value="Unplaced"/>
</dbReference>
<keyword evidence="4 6" id="KW-0838">Vasoactive</keyword>
<evidence type="ECO:0000256" key="6">
    <source>
        <dbReference type="RuleBase" id="RU003686"/>
    </source>
</evidence>
<keyword evidence="2" id="KW-0964">Secreted</keyword>
<evidence type="ECO:0000256" key="4">
    <source>
        <dbReference type="ARBA" id="ARBA00022858"/>
    </source>
</evidence>
<evidence type="ECO:0000256" key="7">
    <source>
        <dbReference type="SAM" id="SignalP"/>
    </source>
</evidence>
<dbReference type="Ensembl" id="ENSLLET00000040504.1">
    <property type="protein sequence ID" value="ENSLLEP00000038950.1"/>
    <property type="gene ID" value="ENSLLEG00000024711.1"/>
</dbReference>
<dbReference type="SMART" id="SM00183">
    <property type="entry name" value="NAT_PEP"/>
    <property type="match status" value="1"/>
</dbReference>
<dbReference type="InterPro" id="IPR030480">
    <property type="entry name" value="Natr_peptide_CS"/>
</dbReference>
<organism evidence="8 9">
    <name type="scientific">Leptobrachium leishanense</name>
    <name type="common">Leishan spiny toad</name>
    <dbReference type="NCBI Taxonomy" id="445787"/>
    <lineage>
        <taxon>Eukaryota</taxon>
        <taxon>Metazoa</taxon>
        <taxon>Chordata</taxon>
        <taxon>Craniata</taxon>
        <taxon>Vertebrata</taxon>
        <taxon>Euteleostomi</taxon>
        <taxon>Amphibia</taxon>
        <taxon>Batrachia</taxon>
        <taxon>Anura</taxon>
        <taxon>Pelobatoidea</taxon>
        <taxon>Megophryidae</taxon>
        <taxon>Leptobrachium</taxon>
    </lineage>
</organism>
<comment type="similarity">
    <text evidence="6">Belongs to the natriuretic peptide family.</text>
</comment>
<dbReference type="PANTHER" id="PTHR14066:SF10">
    <property type="entry name" value="NATRIURETIC PEPTIDES B"/>
    <property type="match status" value="1"/>
</dbReference>
<dbReference type="GO" id="GO:0005615">
    <property type="term" value="C:extracellular space"/>
    <property type="evidence" value="ECO:0007669"/>
    <property type="project" value="TreeGrafter"/>
</dbReference>
<reference evidence="8" key="1">
    <citation type="submission" date="2025-08" db="UniProtKB">
        <authorList>
            <consortium name="Ensembl"/>
        </authorList>
    </citation>
    <scope>IDENTIFICATION</scope>
</reference>
<proteinExistence type="inferred from homology"/>
<reference evidence="8" key="2">
    <citation type="submission" date="2025-09" db="UniProtKB">
        <authorList>
            <consortium name="Ensembl"/>
        </authorList>
    </citation>
    <scope>IDENTIFICATION</scope>
</reference>
<keyword evidence="5" id="KW-1015">Disulfide bond</keyword>
<protein>
    <recommendedName>
        <fullName evidence="10">B-type natriuretic peptide</fullName>
    </recommendedName>
</protein>
<dbReference type="GeneTree" id="ENSGT00940000154513"/>
<accession>A0A8C5QMJ7</accession>
<dbReference type="Pfam" id="PF00212">
    <property type="entry name" value="ANP"/>
    <property type="match status" value="1"/>
</dbReference>
<evidence type="ECO:0000256" key="2">
    <source>
        <dbReference type="ARBA" id="ARBA00022525"/>
    </source>
</evidence>
<evidence type="ECO:0000313" key="9">
    <source>
        <dbReference type="Proteomes" id="UP000694569"/>
    </source>
</evidence>
<dbReference type="GO" id="GO:0019934">
    <property type="term" value="P:cGMP-mediated signaling"/>
    <property type="evidence" value="ECO:0007669"/>
    <property type="project" value="TreeGrafter"/>
</dbReference>
<name>A0A8C5QMJ7_9ANUR</name>
<dbReference type="PROSITE" id="PS00263">
    <property type="entry name" value="NATRIURETIC_PEPTIDE"/>
    <property type="match status" value="1"/>
</dbReference>
<dbReference type="GO" id="GO:0006182">
    <property type="term" value="P:cGMP biosynthetic process"/>
    <property type="evidence" value="ECO:0007669"/>
    <property type="project" value="TreeGrafter"/>
</dbReference>
<dbReference type="PRINTS" id="PR00712">
    <property type="entry name" value="BNATPEPTIDE"/>
</dbReference>
<dbReference type="InterPro" id="IPR002408">
    <property type="entry name" value="Natriuretic_peptide_brain"/>
</dbReference>
<feature type="signal peptide" evidence="7">
    <location>
        <begin position="1"/>
        <end position="24"/>
    </location>
</feature>
<feature type="chain" id="PRO_5034437068" description="B-type natriuretic peptide" evidence="7">
    <location>
        <begin position="25"/>
        <end position="168"/>
    </location>
</feature>